<keyword evidence="1" id="KW-0808">Transferase</keyword>
<dbReference type="InterPro" id="IPR012737">
    <property type="entry name" value="DhaK_L_YcgS"/>
</dbReference>
<reference evidence="4 5" key="1">
    <citation type="submission" date="2019-10" db="EMBL/GenBank/DDBJ databases">
        <title>Rubrobacter sp nov SCSIO 52090 isolated from a deep-sea sediment in the South China Sea.</title>
        <authorList>
            <person name="Chen R.W."/>
        </authorList>
    </citation>
    <scope>NUCLEOTIDE SEQUENCE [LARGE SCALE GENOMIC DNA]</scope>
    <source>
        <strain evidence="4 5">SCSIO 52909</strain>
    </source>
</reference>
<dbReference type="FunFam" id="1.25.40.340:FF:000002">
    <property type="entry name" value="Dihydroxyacetone kinase, L subunit"/>
    <property type="match status" value="1"/>
</dbReference>
<feature type="domain" description="DhaL" evidence="3">
    <location>
        <begin position="1"/>
        <end position="192"/>
    </location>
</feature>
<dbReference type="Pfam" id="PF02734">
    <property type="entry name" value="Dak2"/>
    <property type="match status" value="1"/>
</dbReference>
<dbReference type="SUPFAM" id="SSF101473">
    <property type="entry name" value="DhaL-like"/>
    <property type="match status" value="1"/>
</dbReference>
<evidence type="ECO:0000256" key="2">
    <source>
        <dbReference type="ARBA" id="ARBA00022777"/>
    </source>
</evidence>
<dbReference type="InterPro" id="IPR036117">
    <property type="entry name" value="DhaL_dom_sf"/>
</dbReference>
<proteinExistence type="predicted"/>
<protein>
    <submittedName>
        <fullName evidence="4">Dihydroxyacetone kinase subunit L</fullName>
    </submittedName>
</protein>
<evidence type="ECO:0000259" key="3">
    <source>
        <dbReference type="PROSITE" id="PS51480"/>
    </source>
</evidence>
<dbReference type="PANTHER" id="PTHR28629">
    <property type="entry name" value="TRIOKINASE/FMN CYCLASE"/>
    <property type="match status" value="1"/>
</dbReference>
<gene>
    <name evidence="4" type="primary">dhaL</name>
    <name evidence="4" type="ORF">GBA63_08040</name>
</gene>
<dbReference type="AlphaFoldDB" id="A0A6G8QF25"/>
<dbReference type="InterPro" id="IPR050861">
    <property type="entry name" value="Dihydroxyacetone_Kinase"/>
</dbReference>
<evidence type="ECO:0000256" key="1">
    <source>
        <dbReference type="ARBA" id="ARBA00022679"/>
    </source>
</evidence>
<sequence>MAASMEENRKYLTKLDSEIGDGDHGNNMRRGFAAALERLEGTSPSSPADVLKAVSMALIGKVGGAAGPLYGTAFLRAATVLSGDEVSPEDAASALEAALGGVKQRGKAEVGDKTIVDALTPAVEAAKEVAGSPEATVAAVFRAAAEAAAVGAESTVPLTARKGRASYLGERAQGHRDPGATSTQLLLDAAARSLEGAG</sequence>
<evidence type="ECO:0000313" key="5">
    <source>
        <dbReference type="Proteomes" id="UP000501452"/>
    </source>
</evidence>
<dbReference type="GO" id="GO:0019563">
    <property type="term" value="P:glycerol catabolic process"/>
    <property type="evidence" value="ECO:0007669"/>
    <property type="project" value="TreeGrafter"/>
</dbReference>
<dbReference type="GO" id="GO:0004371">
    <property type="term" value="F:glycerone kinase activity"/>
    <property type="evidence" value="ECO:0007669"/>
    <property type="project" value="InterPro"/>
</dbReference>
<dbReference type="NCBIfam" id="TIGR02365">
    <property type="entry name" value="dha_L_ycgS"/>
    <property type="match status" value="1"/>
</dbReference>
<dbReference type="Proteomes" id="UP000501452">
    <property type="component" value="Chromosome"/>
</dbReference>
<dbReference type="KEGG" id="rub:GBA63_08040"/>
<name>A0A6G8QF25_9ACTN</name>
<keyword evidence="5" id="KW-1185">Reference proteome</keyword>
<dbReference type="Gene3D" id="1.25.40.340">
    <property type="match status" value="1"/>
</dbReference>
<dbReference type="PANTHER" id="PTHR28629:SF4">
    <property type="entry name" value="TRIOKINASE_FMN CYCLASE"/>
    <property type="match status" value="1"/>
</dbReference>
<dbReference type="SMART" id="SM01120">
    <property type="entry name" value="Dak2"/>
    <property type="match status" value="1"/>
</dbReference>
<keyword evidence="2 4" id="KW-0418">Kinase</keyword>
<dbReference type="RefSeq" id="WP_166179971.1">
    <property type="nucleotide sequence ID" value="NZ_CP045119.1"/>
</dbReference>
<dbReference type="GO" id="GO:0005829">
    <property type="term" value="C:cytosol"/>
    <property type="evidence" value="ECO:0007669"/>
    <property type="project" value="TreeGrafter"/>
</dbReference>
<dbReference type="EMBL" id="CP045119">
    <property type="protein sequence ID" value="QIN85089.1"/>
    <property type="molecule type" value="Genomic_DNA"/>
</dbReference>
<evidence type="ECO:0000313" key="4">
    <source>
        <dbReference type="EMBL" id="QIN85089.1"/>
    </source>
</evidence>
<organism evidence="4 5">
    <name type="scientific">Rubrobacter tropicus</name>
    <dbReference type="NCBI Taxonomy" id="2653851"/>
    <lineage>
        <taxon>Bacteria</taxon>
        <taxon>Bacillati</taxon>
        <taxon>Actinomycetota</taxon>
        <taxon>Rubrobacteria</taxon>
        <taxon>Rubrobacterales</taxon>
        <taxon>Rubrobacteraceae</taxon>
        <taxon>Rubrobacter</taxon>
    </lineage>
</organism>
<dbReference type="PROSITE" id="PS51480">
    <property type="entry name" value="DHAL"/>
    <property type="match status" value="1"/>
</dbReference>
<accession>A0A6G8QF25</accession>
<dbReference type="InterPro" id="IPR004007">
    <property type="entry name" value="DhaL_dom"/>
</dbReference>